<reference evidence="2 3" key="1">
    <citation type="submission" date="2014-10" db="EMBL/GenBank/DDBJ databases">
        <title>Genome sequence of Erwinia typographi M043b.</title>
        <authorList>
            <person name="Chan K.-G."/>
            <person name="Tan W.-S."/>
        </authorList>
    </citation>
    <scope>NUCLEOTIDE SEQUENCE [LARGE SCALE GENOMIC DNA]</scope>
    <source>
        <strain evidence="2 3">M043b</strain>
    </source>
</reference>
<comment type="caution">
    <text evidence="2">The sequence shown here is derived from an EMBL/GenBank/DDBJ whole genome shotgun (WGS) entry which is preliminary data.</text>
</comment>
<dbReference type="OrthoDB" id="6629228at2"/>
<proteinExistence type="predicted"/>
<dbReference type="Proteomes" id="UP000030351">
    <property type="component" value="Unassembled WGS sequence"/>
</dbReference>
<evidence type="ECO:0000313" key="3">
    <source>
        <dbReference type="Proteomes" id="UP000030351"/>
    </source>
</evidence>
<feature type="transmembrane region" description="Helical" evidence="1">
    <location>
        <begin position="40"/>
        <end position="61"/>
    </location>
</feature>
<accession>A0A0A3Z1U9</accession>
<dbReference type="RefSeq" id="WP_034893106.1">
    <property type="nucleotide sequence ID" value="NZ_JRUQ01000038.1"/>
</dbReference>
<gene>
    <name evidence="2" type="ORF">NG99_12620</name>
</gene>
<organism evidence="2 3">
    <name type="scientific">Erwinia typographi</name>
    <dbReference type="NCBI Taxonomy" id="371042"/>
    <lineage>
        <taxon>Bacteria</taxon>
        <taxon>Pseudomonadati</taxon>
        <taxon>Pseudomonadota</taxon>
        <taxon>Gammaproteobacteria</taxon>
        <taxon>Enterobacterales</taxon>
        <taxon>Erwiniaceae</taxon>
        <taxon>Erwinia</taxon>
    </lineage>
</organism>
<dbReference type="AlphaFoldDB" id="A0A0A3Z1U9"/>
<feature type="transmembrane region" description="Helical" evidence="1">
    <location>
        <begin position="107"/>
        <end position="125"/>
    </location>
</feature>
<sequence>MFSPITFAVIHFLSKKREKTHIYYKKGKEIRNKNFVKEKCIISFFSLYSGMAITIPLLFILRLSTAYSNTGLFIFFAISLILVFIAFFPAIVFFSDNNLKSHIKTNIILFITTSLTLFFIIMLLLPNFSALVVRGALKNIGVIESNAHIYSLKKQNYTNDMFPTSVWTHIETSSTNDKYLFIKGTIIFSLGDNVLICPEFVTKAQDKYKKYNLDNILTFNKSDFQDKYLKQLIKSCALINKSDMTRWDSIMDGRNILNL</sequence>
<evidence type="ECO:0000313" key="2">
    <source>
        <dbReference type="EMBL" id="KGT93042.1"/>
    </source>
</evidence>
<dbReference type="EMBL" id="JRUQ01000038">
    <property type="protein sequence ID" value="KGT93042.1"/>
    <property type="molecule type" value="Genomic_DNA"/>
</dbReference>
<protein>
    <submittedName>
        <fullName evidence="2">Uncharacterized protein</fullName>
    </submittedName>
</protein>
<keyword evidence="1" id="KW-0812">Transmembrane</keyword>
<name>A0A0A3Z1U9_9GAMM</name>
<keyword evidence="1" id="KW-1133">Transmembrane helix</keyword>
<feature type="transmembrane region" description="Helical" evidence="1">
    <location>
        <begin position="73"/>
        <end position="95"/>
    </location>
</feature>
<keyword evidence="3" id="KW-1185">Reference proteome</keyword>
<keyword evidence="1" id="KW-0472">Membrane</keyword>
<evidence type="ECO:0000256" key="1">
    <source>
        <dbReference type="SAM" id="Phobius"/>
    </source>
</evidence>